<dbReference type="EMBL" id="PHRB01000011">
    <property type="protein sequence ID" value="PJO65865.1"/>
    <property type="molecule type" value="Genomic_DNA"/>
</dbReference>
<name>A0AAX0UAP8_BURPE</name>
<proteinExistence type="predicted"/>
<gene>
    <name evidence="2" type="ORF">CWD88_13355</name>
</gene>
<reference evidence="2 3" key="1">
    <citation type="submission" date="2017-11" db="EMBL/GenBank/DDBJ databases">
        <title>Molecular characterization of Burkholderia pseudomallei and closely related isolates from Vietnam.</title>
        <authorList>
            <person name="Ustinov D.V."/>
            <person name="Antonov A.S."/>
            <person name="Avdusheva E.F."/>
            <person name="Shpak I.M."/>
            <person name="Zakharova I.B."/>
            <person name="Thi L.A."/>
            <person name="Teteryatnikova N."/>
            <person name="Lopasteyskaya Y.A."/>
            <person name="Kuzyutina J.A."/>
            <person name="Ngo T.N."/>
            <person name="Victorov D.V."/>
        </authorList>
    </citation>
    <scope>NUCLEOTIDE SEQUENCE [LARGE SCALE GENOMIC DNA]</scope>
    <source>
        <strain evidence="2 3">V1512</strain>
    </source>
</reference>
<dbReference type="AlphaFoldDB" id="A0AAX0UAP8"/>
<sequence>MREPLPRHRIRRKTASVPRPKFGSRKGGPCARPRARGLRNGEPRGERCGIAQTRDERVRAQRRRASRHAAPATAACGALRRITPAAGGFRRRAETPVRRTCTDVSYLRKRLSQFVGCTGFFLATM</sequence>
<accession>A0AAX0UAP8</accession>
<dbReference type="Proteomes" id="UP000231878">
    <property type="component" value="Unassembled WGS sequence"/>
</dbReference>
<dbReference type="RefSeq" id="WP_009940713.1">
    <property type="nucleotide sequence ID" value="NZ_CFKW01000014.1"/>
</dbReference>
<evidence type="ECO:0000313" key="2">
    <source>
        <dbReference type="EMBL" id="PJO65865.1"/>
    </source>
</evidence>
<evidence type="ECO:0000256" key="1">
    <source>
        <dbReference type="SAM" id="MobiDB-lite"/>
    </source>
</evidence>
<comment type="caution">
    <text evidence="2">The sequence shown here is derived from an EMBL/GenBank/DDBJ whole genome shotgun (WGS) entry which is preliminary data.</text>
</comment>
<evidence type="ECO:0000313" key="3">
    <source>
        <dbReference type="Proteomes" id="UP000231878"/>
    </source>
</evidence>
<feature type="region of interest" description="Disordered" evidence="1">
    <location>
        <begin position="1"/>
        <end position="72"/>
    </location>
</feature>
<feature type="compositionally biased region" description="Basic and acidic residues" evidence="1">
    <location>
        <begin position="39"/>
        <end position="59"/>
    </location>
</feature>
<protein>
    <submittedName>
        <fullName evidence="2">Uncharacterized protein</fullName>
    </submittedName>
</protein>
<organism evidence="2 3">
    <name type="scientific">Burkholderia pseudomallei</name>
    <name type="common">Pseudomonas pseudomallei</name>
    <dbReference type="NCBI Taxonomy" id="28450"/>
    <lineage>
        <taxon>Bacteria</taxon>
        <taxon>Pseudomonadati</taxon>
        <taxon>Pseudomonadota</taxon>
        <taxon>Betaproteobacteria</taxon>
        <taxon>Burkholderiales</taxon>
        <taxon>Burkholderiaceae</taxon>
        <taxon>Burkholderia</taxon>
        <taxon>pseudomallei group</taxon>
    </lineage>
</organism>